<dbReference type="Proteomes" id="UP001207408">
    <property type="component" value="Unassembled WGS sequence"/>
</dbReference>
<protein>
    <submittedName>
        <fullName evidence="5">Nitroreductase family protein</fullName>
    </submittedName>
</protein>
<dbReference type="InterPro" id="IPR050627">
    <property type="entry name" value="Nitroreductase/BluB"/>
</dbReference>
<evidence type="ECO:0000259" key="4">
    <source>
        <dbReference type="Pfam" id="PF00881"/>
    </source>
</evidence>
<keyword evidence="2" id="KW-0288">FMN</keyword>
<gene>
    <name evidence="5" type="ORF">OM074_18305</name>
</gene>
<dbReference type="PANTHER" id="PTHR23026">
    <property type="entry name" value="NADPH NITROREDUCTASE"/>
    <property type="match status" value="1"/>
</dbReference>
<sequence>MGVVKNIFKVFGAEFIIDRVIDVWLGLKEQFQYRVVYPVVSKIPFAQNIYFIFSASFAHEMKMFLEARRQYLKSRHGKTGNLFLLRRNIHRLEKGLLMKDRRAVFALGYIGQTVDVFQACVSKVGNNDQLDWAFEVLCEYFEVTEPVPVIAKAKCVFETIDYVSHKNQQCTPYKLPASNINYYEAFKALAYQRKSIRHFDLNRIPKRDVVDEAVFLAGLAPSSCNRQPFQFRIIDDPELVKKISVLPGGTAGFAGSIAAMIVVVGQMNVSPTLADRHLMYVDGSLASMNLMLALESLGICTCPLNWPENRKKDKQVAQLLKLNTFERPIMMIAYGYAEENCLVACSVRKPLDQLRKYN</sequence>
<reference evidence="5" key="1">
    <citation type="submission" date="2022-10" db="EMBL/GenBank/DDBJ databases">
        <authorList>
            <person name="Yu W.X."/>
        </authorList>
    </citation>
    <scope>NUCLEOTIDE SEQUENCE</scope>
    <source>
        <strain evidence="5">D04</strain>
    </source>
</reference>
<comment type="caution">
    <text evidence="5">The sequence shown here is derived from an EMBL/GenBank/DDBJ whole genome shotgun (WGS) entry which is preliminary data.</text>
</comment>
<dbReference type="Gene3D" id="3.40.109.10">
    <property type="entry name" value="NADH Oxidase"/>
    <property type="match status" value="1"/>
</dbReference>
<dbReference type="RefSeq" id="WP_301202016.1">
    <property type="nucleotide sequence ID" value="NZ_JAPDPI010000051.1"/>
</dbReference>
<evidence type="ECO:0000256" key="3">
    <source>
        <dbReference type="ARBA" id="ARBA00023002"/>
    </source>
</evidence>
<dbReference type="InterPro" id="IPR029479">
    <property type="entry name" value="Nitroreductase"/>
</dbReference>
<keyword evidence="1" id="KW-0285">Flavoprotein</keyword>
<dbReference type="PANTHER" id="PTHR23026:SF90">
    <property type="entry name" value="IODOTYROSINE DEIODINASE 1"/>
    <property type="match status" value="1"/>
</dbReference>
<dbReference type="InterPro" id="IPR000415">
    <property type="entry name" value="Nitroreductase-like"/>
</dbReference>
<dbReference type="Pfam" id="PF00881">
    <property type="entry name" value="Nitroreductase"/>
    <property type="match status" value="2"/>
</dbReference>
<dbReference type="EMBL" id="JAPDPI010000051">
    <property type="protein sequence ID" value="MCW3807585.1"/>
    <property type="molecule type" value="Genomic_DNA"/>
</dbReference>
<feature type="domain" description="Nitroreductase" evidence="4">
    <location>
        <begin position="191"/>
        <end position="243"/>
    </location>
</feature>
<evidence type="ECO:0000313" key="6">
    <source>
        <dbReference type="Proteomes" id="UP001207408"/>
    </source>
</evidence>
<accession>A0AAE3MHJ4</accession>
<dbReference type="GO" id="GO:0016491">
    <property type="term" value="F:oxidoreductase activity"/>
    <property type="evidence" value="ECO:0007669"/>
    <property type="project" value="UniProtKB-KW"/>
</dbReference>
<evidence type="ECO:0000313" key="5">
    <source>
        <dbReference type="EMBL" id="MCW3807585.1"/>
    </source>
</evidence>
<evidence type="ECO:0000256" key="1">
    <source>
        <dbReference type="ARBA" id="ARBA00022630"/>
    </source>
</evidence>
<keyword evidence="3" id="KW-0560">Oxidoreductase</keyword>
<feature type="domain" description="Nitroreductase" evidence="4">
    <location>
        <begin position="257"/>
        <end position="336"/>
    </location>
</feature>
<evidence type="ECO:0000256" key="2">
    <source>
        <dbReference type="ARBA" id="ARBA00022643"/>
    </source>
</evidence>
<dbReference type="AlphaFoldDB" id="A0AAE3MHJ4"/>
<proteinExistence type="predicted"/>
<keyword evidence="6" id="KW-1185">Reference proteome</keyword>
<name>A0AAE3MHJ4_9BACT</name>
<dbReference type="SUPFAM" id="SSF55469">
    <property type="entry name" value="FMN-dependent nitroreductase-like"/>
    <property type="match status" value="1"/>
</dbReference>
<organism evidence="5 6">
    <name type="scientific">Plebeiibacterium marinum</name>
    <dbReference type="NCBI Taxonomy" id="2992111"/>
    <lineage>
        <taxon>Bacteria</taxon>
        <taxon>Pseudomonadati</taxon>
        <taxon>Bacteroidota</taxon>
        <taxon>Bacteroidia</taxon>
        <taxon>Marinilabiliales</taxon>
        <taxon>Marinilabiliaceae</taxon>
        <taxon>Plebeiibacterium</taxon>
    </lineage>
</organism>